<feature type="transmembrane region" description="Helical" evidence="6">
    <location>
        <begin position="287"/>
        <end position="303"/>
    </location>
</feature>
<keyword evidence="5 6" id="KW-0472">Membrane</keyword>
<feature type="domain" description="Citrate transporter-like" evidence="7">
    <location>
        <begin position="4"/>
        <end position="339"/>
    </location>
</feature>
<comment type="caution">
    <text evidence="8">The sequence shown here is derived from an EMBL/GenBank/DDBJ whole genome shotgun (WGS) entry which is preliminary data.</text>
</comment>
<proteinExistence type="predicted"/>
<reference evidence="8" key="1">
    <citation type="journal article" date="2021" name="PeerJ">
        <title>Extensive microbial diversity within the chicken gut microbiome revealed by metagenomics and culture.</title>
        <authorList>
            <person name="Gilroy R."/>
            <person name="Ravi A."/>
            <person name="Getino M."/>
            <person name="Pursley I."/>
            <person name="Horton D.L."/>
            <person name="Alikhan N.F."/>
            <person name="Baker D."/>
            <person name="Gharbi K."/>
            <person name="Hall N."/>
            <person name="Watson M."/>
            <person name="Adriaenssens E.M."/>
            <person name="Foster-Nyarko E."/>
            <person name="Jarju S."/>
            <person name="Secka A."/>
            <person name="Antonio M."/>
            <person name="Oren A."/>
            <person name="Chaudhuri R.R."/>
            <person name="La Ragione R."/>
            <person name="Hildebrand F."/>
            <person name="Pallen M.J."/>
        </authorList>
    </citation>
    <scope>NUCLEOTIDE SEQUENCE</scope>
    <source>
        <strain evidence="8">ChiBcec1-1093</strain>
    </source>
</reference>
<feature type="transmembrane region" description="Helical" evidence="6">
    <location>
        <begin position="38"/>
        <end position="65"/>
    </location>
</feature>
<evidence type="ECO:0000313" key="9">
    <source>
        <dbReference type="Proteomes" id="UP000824101"/>
    </source>
</evidence>
<protein>
    <submittedName>
        <fullName evidence="8">Citrate transporter</fullName>
    </submittedName>
</protein>
<keyword evidence="3 6" id="KW-0812">Transmembrane</keyword>
<feature type="transmembrane region" description="Helical" evidence="6">
    <location>
        <begin position="215"/>
        <end position="232"/>
    </location>
</feature>
<keyword evidence="2" id="KW-0813">Transport</keyword>
<evidence type="ECO:0000259" key="7">
    <source>
        <dbReference type="Pfam" id="PF03600"/>
    </source>
</evidence>
<evidence type="ECO:0000256" key="3">
    <source>
        <dbReference type="ARBA" id="ARBA00022692"/>
    </source>
</evidence>
<evidence type="ECO:0000256" key="2">
    <source>
        <dbReference type="ARBA" id="ARBA00022448"/>
    </source>
</evidence>
<feature type="transmembrane region" description="Helical" evidence="6">
    <location>
        <begin position="334"/>
        <end position="358"/>
    </location>
</feature>
<feature type="transmembrane region" description="Helical" evidence="6">
    <location>
        <begin position="132"/>
        <end position="156"/>
    </location>
</feature>
<accession>A0A9D2K6M6</accession>
<feature type="transmembrane region" description="Helical" evidence="6">
    <location>
        <begin position="252"/>
        <end position="275"/>
    </location>
</feature>
<evidence type="ECO:0000256" key="1">
    <source>
        <dbReference type="ARBA" id="ARBA00004141"/>
    </source>
</evidence>
<feature type="non-terminal residue" evidence="8">
    <location>
        <position position="1"/>
    </location>
</feature>
<name>A0A9D2K6M6_9FIRM</name>
<evidence type="ECO:0000256" key="6">
    <source>
        <dbReference type="SAM" id="Phobius"/>
    </source>
</evidence>
<dbReference type="AlphaFoldDB" id="A0A9D2K6M6"/>
<dbReference type="Pfam" id="PF03600">
    <property type="entry name" value="CitMHS"/>
    <property type="match status" value="1"/>
</dbReference>
<keyword evidence="4 6" id="KW-1133">Transmembrane helix</keyword>
<feature type="transmembrane region" description="Helical" evidence="6">
    <location>
        <begin position="378"/>
        <end position="398"/>
    </location>
</feature>
<evidence type="ECO:0000256" key="5">
    <source>
        <dbReference type="ARBA" id="ARBA00023136"/>
    </source>
</evidence>
<dbReference type="EMBL" id="DXBC01000139">
    <property type="protein sequence ID" value="HIZ79867.1"/>
    <property type="molecule type" value="Genomic_DNA"/>
</dbReference>
<evidence type="ECO:0000256" key="4">
    <source>
        <dbReference type="ARBA" id="ARBA00022989"/>
    </source>
</evidence>
<evidence type="ECO:0000313" key="8">
    <source>
        <dbReference type="EMBL" id="HIZ79867.1"/>
    </source>
</evidence>
<dbReference type="GO" id="GO:0016020">
    <property type="term" value="C:membrane"/>
    <property type="evidence" value="ECO:0007669"/>
    <property type="project" value="UniProtKB-SubCell"/>
</dbReference>
<organism evidence="8 9">
    <name type="scientific">Candidatus Lachnoclostridium stercorigallinarum</name>
    <dbReference type="NCBI Taxonomy" id="2838634"/>
    <lineage>
        <taxon>Bacteria</taxon>
        <taxon>Bacillati</taxon>
        <taxon>Bacillota</taxon>
        <taxon>Clostridia</taxon>
        <taxon>Lachnospirales</taxon>
        <taxon>Lachnospiraceae</taxon>
    </lineage>
</organism>
<comment type="subcellular location">
    <subcellularLocation>
        <location evidence="1">Membrane</location>
        <topology evidence="1">Multi-pass membrane protein</topology>
    </subcellularLocation>
</comment>
<dbReference type="GO" id="GO:0055085">
    <property type="term" value="P:transmembrane transport"/>
    <property type="evidence" value="ECO:0007669"/>
    <property type="project" value="InterPro"/>
</dbReference>
<dbReference type="Proteomes" id="UP000824101">
    <property type="component" value="Unassembled WGS sequence"/>
</dbReference>
<feature type="transmembrane region" description="Helical" evidence="6">
    <location>
        <begin position="185"/>
        <end position="203"/>
    </location>
</feature>
<gene>
    <name evidence="8" type="ORF">IAA17_08785</name>
</gene>
<dbReference type="InterPro" id="IPR004680">
    <property type="entry name" value="Cit_transptr-like_dom"/>
</dbReference>
<feature type="transmembrane region" description="Helical" evidence="6">
    <location>
        <begin position="86"/>
        <end position="112"/>
    </location>
</feature>
<reference evidence="8" key="2">
    <citation type="submission" date="2021-04" db="EMBL/GenBank/DDBJ databases">
        <authorList>
            <person name="Gilroy R."/>
        </authorList>
    </citation>
    <scope>NUCLEOTIDE SEQUENCE</scope>
    <source>
        <strain evidence="8">ChiBcec1-1093</strain>
    </source>
</reference>
<sequence length="399" mass="44066">LVQVFFLLIIINCLIENNLTEYCGRFFLTRKICTGRPWAFTFFIMLGCMLMGAFMGGFTPVFLFWPILYDIFQTVGMKPYEKYPTIMMILVIIATLLGFPIPPFMGNGLALISNYKTVTSNMGQEIIINDAGYLAVGLTHAIICIVLIILFCKFVLRPDTSRLKSITPELLDRNPLPPMTFRQKLIGLSFAVFICILLIPSVAPSTTLGAYIKTNTYGISLGYTFLLCAIRIDKKPLLNFAQTMRRFSWGTYFLIGSAILLGNALTSDVTGISPFLNTILMPIFEKVPTSLFAIIIMLFTVALTNVCNSFVIGILLQPVIAAFCLATGTNSMPIVAMMILFVLSSAAITPAASPFAALMFGNKEWIKSGDAYKYSSMFVVIELVVVLLCSLPLATFLLS</sequence>